<reference evidence="10" key="2">
    <citation type="submission" date="2022-09" db="EMBL/GenBank/DDBJ databases">
        <title>Biosynthetic gene clusters of Dactylosporangioum fulvum.</title>
        <authorList>
            <person name="Caradec T."/>
        </authorList>
    </citation>
    <scope>NUCLEOTIDE SEQUENCE</scope>
    <source>
        <strain evidence="10">NRRL B-16292</strain>
    </source>
</reference>
<feature type="transmembrane region" description="Helical" evidence="7">
    <location>
        <begin position="219"/>
        <end position="243"/>
    </location>
</feature>
<dbReference type="CDD" id="cd06261">
    <property type="entry name" value="TM_PBP2"/>
    <property type="match status" value="1"/>
</dbReference>
<keyword evidence="6 7" id="KW-0472">Membrane</keyword>
<feature type="transmembrane region" description="Helical" evidence="7">
    <location>
        <begin position="99"/>
        <end position="125"/>
    </location>
</feature>
<name>A0ABY5WC16_9ACTN</name>
<dbReference type="Proteomes" id="UP001059617">
    <property type="component" value="Chromosome"/>
</dbReference>
<sequence>MPPESALAEPATTAAATPVDGPPSSRGVSLRRLPVRAQLGLGMLVAIVVVSTVVPLLSPYKPFQQNLSEAFQGFSAAHPLGTDQLGRDMLVRLAYGARYTIGITLAATVLGAVIGMTAGVIAAYYRRWPETIVMRAVDVMLAFPGVLIAFIVIAVLGTGTAPLLYATTIYSVPVFARLAYGTSKSIMARQFVDAARARGASDARIIWRHIVPNIVPEMVILWTLRLAITAMLVSSLSFLGLGVQPPTPEWGAMLSQGREFLRVEPAMVVVPGVAVSLLIIAINLFGDGLRDAVDPRRRSARTRGTS</sequence>
<accession>A0ABY5WC16</accession>
<evidence type="ECO:0000256" key="3">
    <source>
        <dbReference type="ARBA" id="ARBA00022475"/>
    </source>
</evidence>
<feature type="region of interest" description="Disordered" evidence="8">
    <location>
        <begin position="1"/>
        <end position="27"/>
    </location>
</feature>
<comment type="subcellular location">
    <subcellularLocation>
        <location evidence="1 7">Cell membrane</location>
        <topology evidence="1 7">Multi-pass membrane protein</topology>
    </subcellularLocation>
</comment>
<evidence type="ECO:0000256" key="5">
    <source>
        <dbReference type="ARBA" id="ARBA00022989"/>
    </source>
</evidence>
<proteinExistence type="inferred from homology"/>
<dbReference type="PROSITE" id="PS50928">
    <property type="entry name" value="ABC_TM1"/>
    <property type="match status" value="1"/>
</dbReference>
<keyword evidence="2 7" id="KW-0813">Transport</keyword>
<evidence type="ECO:0000256" key="1">
    <source>
        <dbReference type="ARBA" id="ARBA00004651"/>
    </source>
</evidence>
<evidence type="ECO:0000256" key="7">
    <source>
        <dbReference type="RuleBase" id="RU363032"/>
    </source>
</evidence>
<keyword evidence="11" id="KW-1185">Reference proteome</keyword>
<feature type="transmembrane region" description="Helical" evidence="7">
    <location>
        <begin position="163"/>
        <end position="180"/>
    </location>
</feature>
<dbReference type="PANTHER" id="PTHR43386">
    <property type="entry name" value="OLIGOPEPTIDE TRANSPORT SYSTEM PERMEASE PROTEIN APPC"/>
    <property type="match status" value="1"/>
</dbReference>
<evidence type="ECO:0000256" key="2">
    <source>
        <dbReference type="ARBA" id="ARBA00022448"/>
    </source>
</evidence>
<protein>
    <submittedName>
        <fullName evidence="10">ABC transporter permease</fullName>
    </submittedName>
</protein>
<keyword evidence="5 7" id="KW-1133">Transmembrane helix</keyword>
<feature type="transmembrane region" description="Helical" evidence="7">
    <location>
        <begin position="263"/>
        <end position="286"/>
    </location>
</feature>
<comment type="similarity">
    <text evidence="7">Belongs to the binding-protein-dependent transport system permease family.</text>
</comment>
<feature type="domain" description="ABC transmembrane type-1" evidence="9">
    <location>
        <begin position="97"/>
        <end position="286"/>
    </location>
</feature>
<dbReference type="InterPro" id="IPR000515">
    <property type="entry name" value="MetI-like"/>
</dbReference>
<keyword evidence="3" id="KW-1003">Cell membrane</keyword>
<evidence type="ECO:0000259" key="9">
    <source>
        <dbReference type="PROSITE" id="PS50928"/>
    </source>
</evidence>
<dbReference type="InterPro" id="IPR050366">
    <property type="entry name" value="BP-dependent_transpt_permease"/>
</dbReference>
<feature type="transmembrane region" description="Helical" evidence="7">
    <location>
        <begin position="137"/>
        <end position="157"/>
    </location>
</feature>
<dbReference type="SUPFAM" id="SSF161098">
    <property type="entry name" value="MetI-like"/>
    <property type="match status" value="1"/>
</dbReference>
<dbReference type="Gene3D" id="1.10.3720.10">
    <property type="entry name" value="MetI-like"/>
    <property type="match status" value="1"/>
</dbReference>
<evidence type="ECO:0000313" key="10">
    <source>
        <dbReference type="EMBL" id="UWP86796.1"/>
    </source>
</evidence>
<gene>
    <name evidence="10" type="ORF">Dfulv_22155</name>
</gene>
<organism evidence="10 11">
    <name type="scientific">Dactylosporangium fulvum</name>
    <dbReference type="NCBI Taxonomy" id="53359"/>
    <lineage>
        <taxon>Bacteria</taxon>
        <taxon>Bacillati</taxon>
        <taxon>Actinomycetota</taxon>
        <taxon>Actinomycetes</taxon>
        <taxon>Micromonosporales</taxon>
        <taxon>Micromonosporaceae</taxon>
        <taxon>Dactylosporangium</taxon>
    </lineage>
</organism>
<dbReference type="InterPro" id="IPR035906">
    <property type="entry name" value="MetI-like_sf"/>
</dbReference>
<feature type="compositionally biased region" description="Low complexity" evidence="8">
    <location>
        <begin position="1"/>
        <end position="23"/>
    </location>
</feature>
<dbReference type="PANTHER" id="PTHR43386:SF25">
    <property type="entry name" value="PEPTIDE ABC TRANSPORTER PERMEASE PROTEIN"/>
    <property type="match status" value="1"/>
</dbReference>
<dbReference type="RefSeq" id="WP_259866330.1">
    <property type="nucleotide sequence ID" value="NZ_BAAAST010000004.1"/>
</dbReference>
<dbReference type="Pfam" id="PF00528">
    <property type="entry name" value="BPD_transp_1"/>
    <property type="match status" value="1"/>
</dbReference>
<evidence type="ECO:0000256" key="4">
    <source>
        <dbReference type="ARBA" id="ARBA00022692"/>
    </source>
</evidence>
<reference evidence="10" key="1">
    <citation type="submission" date="2021-04" db="EMBL/GenBank/DDBJ databases">
        <authorList>
            <person name="Hartkoorn R.C."/>
            <person name="Beaudoing E."/>
            <person name="Hot D."/>
        </authorList>
    </citation>
    <scope>NUCLEOTIDE SEQUENCE</scope>
    <source>
        <strain evidence="10">NRRL B-16292</strain>
    </source>
</reference>
<dbReference type="EMBL" id="CP073720">
    <property type="protein sequence ID" value="UWP86796.1"/>
    <property type="molecule type" value="Genomic_DNA"/>
</dbReference>
<evidence type="ECO:0000313" key="11">
    <source>
        <dbReference type="Proteomes" id="UP001059617"/>
    </source>
</evidence>
<evidence type="ECO:0000256" key="8">
    <source>
        <dbReference type="SAM" id="MobiDB-lite"/>
    </source>
</evidence>
<feature type="transmembrane region" description="Helical" evidence="7">
    <location>
        <begin position="39"/>
        <end position="58"/>
    </location>
</feature>
<keyword evidence="4 7" id="KW-0812">Transmembrane</keyword>
<evidence type="ECO:0000256" key="6">
    <source>
        <dbReference type="ARBA" id="ARBA00023136"/>
    </source>
</evidence>